<dbReference type="GO" id="GO:0009055">
    <property type="term" value="F:electron transfer activity"/>
    <property type="evidence" value="ECO:0007669"/>
    <property type="project" value="InterPro"/>
</dbReference>
<keyword evidence="11 13" id="KW-0472">Membrane</keyword>
<feature type="transmembrane region" description="Helical" evidence="13">
    <location>
        <begin position="46"/>
        <end position="67"/>
    </location>
</feature>
<dbReference type="PANTHER" id="PTHR30529:SF1">
    <property type="entry name" value="CYTOCHROME B561 HOMOLOG 2"/>
    <property type="match status" value="1"/>
</dbReference>
<dbReference type="GO" id="GO:0022904">
    <property type="term" value="P:respiratory electron transport chain"/>
    <property type="evidence" value="ECO:0007669"/>
    <property type="project" value="InterPro"/>
</dbReference>
<comment type="cofactor">
    <cofactor evidence="1">
        <name>heme b</name>
        <dbReference type="ChEBI" id="CHEBI:60344"/>
    </cofactor>
</comment>
<evidence type="ECO:0000256" key="11">
    <source>
        <dbReference type="ARBA" id="ARBA00023136"/>
    </source>
</evidence>
<organism evidence="15">
    <name type="scientific">Pseudomonas aeruginosa</name>
    <dbReference type="NCBI Taxonomy" id="287"/>
    <lineage>
        <taxon>Bacteria</taxon>
        <taxon>Pseudomonadati</taxon>
        <taxon>Pseudomonadota</taxon>
        <taxon>Gammaproteobacteria</taxon>
        <taxon>Pseudomonadales</taxon>
        <taxon>Pseudomonadaceae</taxon>
        <taxon>Pseudomonas</taxon>
    </lineage>
</organism>
<keyword evidence="9 13" id="KW-1133">Transmembrane helix</keyword>
<feature type="domain" description="Cytochrome b561 bacterial/Ni-hydrogenase" evidence="14">
    <location>
        <begin position="6"/>
        <end position="171"/>
    </location>
</feature>
<dbReference type="GO" id="GO:0020037">
    <property type="term" value="F:heme binding"/>
    <property type="evidence" value="ECO:0007669"/>
    <property type="project" value="TreeGrafter"/>
</dbReference>
<feature type="transmembrane region" description="Helical" evidence="13">
    <location>
        <begin position="88"/>
        <end position="108"/>
    </location>
</feature>
<evidence type="ECO:0000256" key="9">
    <source>
        <dbReference type="ARBA" id="ARBA00022989"/>
    </source>
</evidence>
<protein>
    <submittedName>
        <fullName evidence="15">Cytochrome B</fullName>
    </submittedName>
</protein>
<dbReference type="PANTHER" id="PTHR30529">
    <property type="entry name" value="CYTOCHROME B561"/>
    <property type="match status" value="1"/>
</dbReference>
<dbReference type="InterPro" id="IPR016174">
    <property type="entry name" value="Di-haem_cyt_TM"/>
</dbReference>
<proteinExistence type="inferred from homology"/>
<keyword evidence="8" id="KW-0249">Electron transport</keyword>
<evidence type="ECO:0000256" key="10">
    <source>
        <dbReference type="ARBA" id="ARBA00023004"/>
    </source>
</evidence>
<evidence type="ECO:0000256" key="6">
    <source>
        <dbReference type="ARBA" id="ARBA00022692"/>
    </source>
</evidence>
<evidence type="ECO:0000256" key="8">
    <source>
        <dbReference type="ARBA" id="ARBA00022982"/>
    </source>
</evidence>
<evidence type="ECO:0000256" key="5">
    <source>
        <dbReference type="ARBA" id="ARBA00022617"/>
    </source>
</evidence>
<keyword evidence="4" id="KW-1003">Cell membrane</keyword>
<dbReference type="Pfam" id="PF01292">
    <property type="entry name" value="Ni_hydr_CYTB"/>
    <property type="match status" value="1"/>
</dbReference>
<dbReference type="GO" id="GO:0046872">
    <property type="term" value="F:metal ion binding"/>
    <property type="evidence" value="ECO:0007669"/>
    <property type="project" value="UniProtKB-KW"/>
</dbReference>
<evidence type="ECO:0000256" key="2">
    <source>
        <dbReference type="ARBA" id="ARBA00004651"/>
    </source>
</evidence>
<comment type="similarity">
    <text evidence="12">Belongs to the cytochrome b561 family.</text>
</comment>
<evidence type="ECO:0000256" key="4">
    <source>
        <dbReference type="ARBA" id="ARBA00022475"/>
    </source>
</evidence>
<accession>A0A6A9JXN0</accession>
<feature type="transmembrane region" description="Helical" evidence="13">
    <location>
        <begin position="12"/>
        <end position="34"/>
    </location>
</feature>
<sequence length="171" mass="18868">MTSEKYSRPRMLLHWCFAAIIVWASLSGFANTLLNLPEAISHGISFINVSLTTLLIPLFGARLYFALAHPVAEEPAQALHGAALLAKVGHLALYMAIGLVLLSGVLMMEHPIDFFGLLVLPQPLHEPLLTAFFNRVHRYACVALTLLVVGHIGAVLIHQWRGHPVLRRMLP</sequence>
<evidence type="ECO:0000313" key="15">
    <source>
        <dbReference type="EMBL" id="MUI60015.1"/>
    </source>
</evidence>
<evidence type="ECO:0000256" key="12">
    <source>
        <dbReference type="ARBA" id="ARBA00037975"/>
    </source>
</evidence>
<keyword evidence="7" id="KW-0479">Metal-binding</keyword>
<evidence type="ECO:0000256" key="13">
    <source>
        <dbReference type="SAM" id="Phobius"/>
    </source>
</evidence>
<keyword evidence="6 13" id="KW-0812">Transmembrane</keyword>
<evidence type="ECO:0000256" key="3">
    <source>
        <dbReference type="ARBA" id="ARBA00022448"/>
    </source>
</evidence>
<comment type="subcellular location">
    <subcellularLocation>
        <location evidence="2">Cell membrane</location>
        <topology evidence="2">Multi-pass membrane protein</topology>
    </subcellularLocation>
</comment>
<name>A0A6A9JXN0_PSEAI</name>
<dbReference type="InterPro" id="IPR011577">
    <property type="entry name" value="Cyt_b561_bac/Ni-Hgenase"/>
</dbReference>
<dbReference type="AlphaFoldDB" id="A0A6A9JXN0"/>
<evidence type="ECO:0000256" key="7">
    <source>
        <dbReference type="ARBA" id="ARBA00022723"/>
    </source>
</evidence>
<evidence type="ECO:0000259" key="14">
    <source>
        <dbReference type="Pfam" id="PF01292"/>
    </source>
</evidence>
<dbReference type="EMBL" id="WOAJ01000008">
    <property type="protein sequence ID" value="MUI60015.1"/>
    <property type="molecule type" value="Genomic_DNA"/>
</dbReference>
<comment type="caution">
    <text evidence="15">The sequence shown here is derived from an EMBL/GenBank/DDBJ whole genome shotgun (WGS) entry which is preliminary data.</text>
</comment>
<dbReference type="GO" id="GO:0005886">
    <property type="term" value="C:plasma membrane"/>
    <property type="evidence" value="ECO:0007669"/>
    <property type="project" value="UniProtKB-SubCell"/>
</dbReference>
<reference evidence="15" key="1">
    <citation type="submission" date="2019-11" db="EMBL/GenBank/DDBJ databases">
        <title>Genomes of ocular Pseudomonas aeruginosa isolates.</title>
        <authorList>
            <person name="Khan M."/>
            <person name="Rice S.A."/>
            <person name="Willcox M.D.P."/>
            <person name="Stapleton F."/>
        </authorList>
    </citation>
    <scope>NUCLEOTIDE SEQUENCE</scope>
    <source>
        <strain evidence="15">PA206</strain>
    </source>
</reference>
<keyword evidence="5" id="KW-0349">Heme</keyword>
<gene>
    <name evidence="15" type="ORF">GNQ20_19600</name>
</gene>
<keyword evidence="3" id="KW-0813">Transport</keyword>
<dbReference type="RefSeq" id="WP_033969834.1">
    <property type="nucleotide sequence ID" value="NZ_BSBA01000011.1"/>
</dbReference>
<keyword evidence="10" id="KW-0408">Iron</keyword>
<evidence type="ECO:0000256" key="1">
    <source>
        <dbReference type="ARBA" id="ARBA00001970"/>
    </source>
</evidence>
<dbReference type="InterPro" id="IPR052168">
    <property type="entry name" value="Cytochrome_b561_oxidase"/>
</dbReference>
<dbReference type="SUPFAM" id="SSF81342">
    <property type="entry name" value="Transmembrane di-heme cytochromes"/>
    <property type="match status" value="1"/>
</dbReference>
<feature type="transmembrane region" description="Helical" evidence="13">
    <location>
        <begin position="136"/>
        <end position="157"/>
    </location>
</feature>